<keyword evidence="3 7" id="KW-0175">Coiled coil</keyword>
<reference evidence="10" key="1">
    <citation type="submission" date="2025-08" db="UniProtKB">
        <authorList>
            <consortium name="RefSeq"/>
        </authorList>
    </citation>
    <scope>IDENTIFICATION</scope>
</reference>
<keyword evidence="2" id="KW-0805">Transcription regulation</keyword>
<keyword evidence="5" id="KW-0804">Transcription</keyword>
<accession>A0A1U8AA29</accession>
<keyword evidence="6" id="KW-0539">Nucleus</keyword>
<evidence type="ECO:0000256" key="5">
    <source>
        <dbReference type="ARBA" id="ARBA00023163"/>
    </source>
</evidence>
<feature type="domain" description="RWP-RK" evidence="8">
    <location>
        <begin position="119"/>
        <end position="208"/>
    </location>
</feature>
<keyword evidence="9" id="KW-1185">Reference proteome</keyword>
<dbReference type="eggNOG" id="ENOG502QSPQ">
    <property type="taxonomic scope" value="Eukaryota"/>
</dbReference>
<dbReference type="GeneID" id="104598204"/>
<gene>
    <name evidence="10" type="primary">LOC104598204</name>
</gene>
<dbReference type="GO" id="GO:0003677">
    <property type="term" value="F:DNA binding"/>
    <property type="evidence" value="ECO:0007669"/>
    <property type="project" value="UniProtKB-KW"/>
</dbReference>
<evidence type="ECO:0000256" key="1">
    <source>
        <dbReference type="ARBA" id="ARBA00004049"/>
    </source>
</evidence>
<evidence type="ECO:0000256" key="6">
    <source>
        <dbReference type="ARBA" id="ARBA00023242"/>
    </source>
</evidence>
<dbReference type="GO" id="GO:0003700">
    <property type="term" value="F:DNA-binding transcription factor activity"/>
    <property type="evidence" value="ECO:0007669"/>
    <property type="project" value="InterPro"/>
</dbReference>
<evidence type="ECO:0000313" key="9">
    <source>
        <dbReference type="Proteomes" id="UP000189703"/>
    </source>
</evidence>
<keyword evidence="4" id="KW-0238">DNA-binding</keyword>
<sequence length="288" mass="33761">METKTLNWCGYEKMACEEDACSKYLTHLDFSGYPIPLSWQWEFPIPESIFEPIPLMESFPTDPIYTSIEEFENPFLCQEDFYIGHRNGIGIWDDLNFGFEVETGKEIILYNDNSKEAGESLIREKPKRVREEKSLGSNELTRSTISRYFYMPITQAAKELNIGLTLLKKRCRELGIRRWPHRKLISLQTLIKNVQELGKENRDVSREKLRNAVEILEQERKLMEEMPDLQLEEKTKKLRQACFKANYKKRKLMGMIDLPTSSTTNTWPESYDSLCGEIQTQKRGQSSM</sequence>
<dbReference type="AlphaFoldDB" id="A0A1U8AA29"/>
<dbReference type="InterPro" id="IPR044607">
    <property type="entry name" value="RKD-like"/>
</dbReference>
<protein>
    <submittedName>
        <fullName evidence="10">Protein RKD1-like</fullName>
    </submittedName>
</protein>
<evidence type="ECO:0000256" key="3">
    <source>
        <dbReference type="ARBA" id="ARBA00023054"/>
    </source>
</evidence>
<evidence type="ECO:0000256" key="2">
    <source>
        <dbReference type="ARBA" id="ARBA00023015"/>
    </source>
</evidence>
<comment type="function">
    <text evidence="1">Putative transcription factor.</text>
</comment>
<dbReference type="KEGG" id="nnu:104598204"/>
<evidence type="ECO:0000313" key="10">
    <source>
        <dbReference type="RefSeq" id="XP_010258431.1"/>
    </source>
</evidence>
<dbReference type="Pfam" id="PF02042">
    <property type="entry name" value="RWP-RK"/>
    <property type="match status" value="1"/>
</dbReference>
<feature type="coiled-coil region" evidence="7">
    <location>
        <begin position="187"/>
        <end position="226"/>
    </location>
</feature>
<dbReference type="RefSeq" id="XP_010258431.1">
    <property type="nucleotide sequence ID" value="XM_010260129.1"/>
</dbReference>
<dbReference type="PROSITE" id="PS51519">
    <property type="entry name" value="RWP_RK"/>
    <property type="match status" value="1"/>
</dbReference>
<organism evidence="9 10">
    <name type="scientific">Nelumbo nucifera</name>
    <name type="common">Sacred lotus</name>
    <dbReference type="NCBI Taxonomy" id="4432"/>
    <lineage>
        <taxon>Eukaryota</taxon>
        <taxon>Viridiplantae</taxon>
        <taxon>Streptophyta</taxon>
        <taxon>Embryophyta</taxon>
        <taxon>Tracheophyta</taxon>
        <taxon>Spermatophyta</taxon>
        <taxon>Magnoliopsida</taxon>
        <taxon>Proteales</taxon>
        <taxon>Nelumbonaceae</taxon>
        <taxon>Nelumbo</taxon>
    </lineage>
</organism>
<dbReference type="OMA" id="MANQCPL"/>
<evidence type="ECO:0000259" key="8">
    <source>
        <dbReference type="PROSITE" id="PS51519"/>
    </source>
</evidence>
<dbReference type="PANTHER" id="PTHR46373:SF2">
    <property type="entry name" value="RWP-RK DOMAIN-CONTAINING PROTEIN"/>
    <property type="match status" value="1"/>
</dbReference>
<dbReference type="OrthoDB" id="6270329at2759"/>
<proteinExistence type="predicted"/>
<evidence type="ECO:0000256" key="7">
    <source>
        <dbReference type="SAM" id="Coils"/>
    </source>
</evidence>
<dbReference type="InterPro" id="IPR003035">
    <property type="entry name" value="RWP-RK_dom"/>
</dbReference>
<dbReference type="STRING" id="4432.A0A1U8AA29"/>
<evidence type="ECO:0000256" key="4">
    <source>
        <dbReference type="ARBA" id="ARBA00023125"/>
    </source>
</evidence>
<name>A0A1U8AA29_NELNU</name>
<dbReference type="InParanoid" id="A0A1U8AA29"/>
<dbReference type="PANTHER" id="PTHR46373">
    <property type="entry name" value="PROTEIN RKD4"/>
    <property type="match status" value="1"/>
</dbReference>
<dbReference type="Proteomes" id="UP000189703">
    <property type="component" value="Unplaced"/>
</dbReference>